<keyword evidence="7" id="KW-1185">Reference proteome</keyword>
<protein>
    <recommendedName>
        <fullName evidence="2">Probable nitronate monooxygenase</fullName>
    </recommendedName>
</protein>
<dbReference type="Proteomes" id="UP001165492">
    <property type="component" value="Unassembled WGS sequence"/>
</dbReference>
<dbReference type="GO" id="GO:0004497">
    <property type="term" value="F:monooxygenase activity"/>
    <property type="evidence" value="ECO:0007669"/>
    <property type="project" value="UniProtKB-KW"/>
</dbReference>
<evidence type="ECO:0000313" key="7">
    <source>
        <dbReference type="Proteomes" id="UP001165492"/>
    </source>
</evidence>
<evidence type="ECO:0000256" key="1">
    <source>
        <dbReference type="ARBA" id="ARBA00003535"/>
    </source>
</evidence>
<evidence type="ECO:0000256" key="5">
    <source>
        <dbReference type="ARBA" id="ARBA00023002"/>
    </source>
</evidence>
<dbReference type="RefSeq" id="WP_229537066.1">
    <property type="nucleotide sequence ID" value="NZ_JAJHJB010000051.1"/>
</dbReference>
<evidence type="ECO:0000256" key="4">
    <source>
        <dbReference type="ARBA" id="ARBA00022643"/>
    </source>
</evidence>
<dbReference type="InterPro" id="IPR004136">
    <property type="entry name" value="NMO"/>
</dbReference>
<gene>
    <name evidence="6" type="ORF">LMF89_22860</name>
</gene>
<sequence>MKLPELRIGRLVAKLPIIQGGMAVRISTARLAAAVAEAGGIGIIAGSGMSFDELRSEIQLARSITKGIIGINVMVAAREFKALVRTAIEEGIDLVVAGAGFSRDVFGMGKESGTPIITLASSVKVATLSEKLGASAVVFEGKEAGGHLGTTDHSIGDLMSDIKSAVNIPVIGAGGIITGRDIVETLALGADGVQMGTRFAASTESNAAPALKEFYLKAKPEDIVLINSPVGLPGRALKNPFVERINQGPIPSQACRACLKHCNHNFCIINALCRAQQGDVETGLVFAGEYIYKIKEILSVKEIFDRLLKEVEEIKEPYCKIAENFG</sequence>
<keyword evidence="3" id="KW-0285">Flavoprotein</keyword>
<keyword evidence="6" id="KW-0503">Monooxygenase</keyword>
<dbReference type="InterPro" id="IPR013785">
    <property type="entry name" value="Aldolase_TIM"/>
</dbReference>
<evidence type="ECO:0000256" key="3">
    <source>
        <dbReference type="ARBA" id="ARBA00022630"/>
    </source>
</evidence>
<accession>A0ABS8I0Z2</accession>
<comment type="function">
    <text evidence="1">Nitronate monooxygenase that uses molecular oxygen to catalyze the oxidative denitrification of alkyl nitronates. Acts on propionate 3-nitronate (P3N), the presumed physiological substrate. Probably functions in the detoxification of P3N, a metabolic poison produced by plants and fungi as a defense mechanism.</text>
</comment>
<name>A0ABS8I0Z2_9FIRM</name>
<reference evidence="6" key="1">
    <citation type="submission" date="2021-11" db="EMBL/GenBank/DDBJ databases">
        <title>Description of a new species Pelosinus isolated from the bottom sediments of Lake Baikal.</title>
        <authorList>
            <person name="Zakharyuk A."/>
        </authorList>
    </citation>
    <scope>NUCLEOTIDE SEQUENCE</scope>
    <source>
        <strain evidence="6">Bkl1</strain>
    </source>
</reference>
<dbReference type="Pfam" id="PF03060">
    <property type="entry name" value="NMO"/>
    <property type="match status" value="1"/>
</dbReference>
<comment type="caution">
    <text evidence="6">The sequence shown here is derived from an EMBL/GenBank/DDBJ whole genome shotgun (WGS) entry which is preliminary data.</text>
</comment>
<evidence type="ECO:0000256" key="2">
    <source>
        <dbReference type="ARBA" id="ARBA00013457"/>
    </source>
</evidence>
<dbReference type="Gene3D" id="3.20.20.70">
    <property type="entry name" value="Aldolase class I"/>
    <property type="match status" value="1"/>
</dbReference>
<dbReference type="PANTHER" id="PTHR32332:SF18">
    <property type="entry name" value="2-NITROPROPANE DIOXYGENASE"/>
    <property type="match status" value="1"/>
</dbReference>
<dbReference type="PANTHER" id="PTHR32332">
    <property type="entry name" value="2-NITROPROPANE DIOXYGENASE"/>
    <property type="match status" value="1"/>
</dbReference>
<keyword evidence="4" id="KW-0288">FMN</keyword>
<dbReference type="CDD" id="cd04730">
    <property type="entry name" value="NPD_like"/>
    <property type="match status" value="1"/>
</dbReference>
<keyword evidence="5" id="KW-0560">Oxidoreductase</keyword>
<dbReference type="SUPFAM" id="SSF51412">
    <property type="entry name" value="Inosine monophosphate dehydrogenase (IMPDH)"/>
    <property type="match status" value="1"/>
</dbReference>
<organism evidence="6 7">
    <name type="scientific">Pelosinus baikalensis</name>
    <dbReference type="NCBI Taxonomy" id="2892015"/>
    <lineage>
        <taxon>Bacteria</taxon>
        <taxon>Bacillati</taxon>
        <taxon>Bacillota</taxon>
        <taxon>Negativicutes</taxon>
        <taxon>Selenomonadales</taxon>
        <taxon>Sporomusaceae</taxon>
        <taxon>Pelosinus</taxon>
    </lineage>
</organism>
<evidence type="ECO:0000313" key="6">
    <source>
        <dbReference type="EMBL" id="MCC5468182.1"/>
    </source>
</evidence>
<proteinExistence type="predicted"/>
<dbReference type="EMBL" id="JAJHJB010000051">
    <property type="protein sequence ID" value="MCC5468182.1"/>
    <property type="molecule type" value="Genomic_DNA"/>
</dbReference>